<gene>
    <name evidence="1" type="ORF">S01H4_24335</name>
</gene>
<sequence>MSCKEHYDFLAQYWDRIYVDVPYQETYKFIDKLRMDHNR</sequence>
<feature type="non-terminal residue" evidence="1">
    <location>
        <position position="39"/>
    </location>
</feature>
<organism evidence="1">
    <name type="scientific">marine sediment metagenome</name>
    <dbReference type="NCBI Taxonomy" id="412755"/>
    <lineage>
        <taxon>unclassified sequences</taxon>
        <taxon>metagenomes</taxon>
        <taxon>ecological metagenomes</taxon>
    </lineage>
</organism>
<reference evidence="1" key="1">
    <citation type="journal article" date="2014" name="Front. Microbiol.">
        <title>High frequency of phylogenetically diverse reductive dehalogenase-homologous genes in deep subseafloor sedimentary metagenomes.</title>
        <authorList>
            <person name="Kawai M."/>
            <person name="Futagami T."/>
            <person name="Toyoda A."/>
            <person name="Takaki Y."/>
            <person name="Nishi S."/>
            <person name="Hori S."/>
            <person name="Arai W."/>
            <person name="Tsubouchi T."/>
            <person name="Morono Y."/>
            <person name="Uchiyama I."/>
            <person name="Ito T."/>
            <person name="Fujiyama A."/>
            <person name="Inagaki F."/>
            <person name="Takami H."/>
        </authorList>
    </citation>
    <scope>NUCLEOTIDE SEQUENCE</scope>
    <source>
        <strain evidence="1">Expedition CK06-06</strain>
    </source>
</reference>
<protein>
    <submittedName>
        <fullName evidence="1">Uncharacterized protein</fullName>
    </submittedName>
</protein>
<comment type="caution">
    <text evidence="1">The sequence shown here is derived from an EMBL/GenBank/DDBJ whole genome shotgun (WGS) entry which is preliminary data.</text>
</comment>
<accession>X1BL71</accession>
<dbReference type="AlphaFoldDB" id="X1BL71"/>
<dbReference type="EMBL" id="BART01011416">
    <property type="protein sequence ID" value="GAG84818.1"/>
    <property type="molecule type" value="Genomic_DNA"/>
</dbReference>
<proteinExistence type="predicted"/>
<evidence type="ECO:0000313" key="1">
    <source>
        <dbReference type="EMBL" id="GAG84818.1"/>
    </source>
</evidence>
<name>X1BL71_9ZZZZ</name>